<name>A0AAU1LTR9_9ACTN</name>
<dbReference type="InterPro" id="IPR005119">
    <property type="entry name" value="LysR_subst-bd"/>
</dbReference>
<dbReference type="GO" id="GO:0003700">
    <property type="term" value="F:DNA-binding transcription factor activity"/>
    <property type="evidence" value="ECO:0007669"/>
    <property type="project" value="InterPro"/>
</dbReference>
<keyword evidence="2" id="KW-0805">Transcription regulation</keyword>
<dbReference type="Pfam" id="PF03466">
    <property type="entry name" value="LysR_substrate"/>
    <property type="match status" value="1"/>
</dbReference>
<evidence type="ECO:0000256" key="4">
    <source>
        <dbReference type="ARBA" id="ARBA00023163"/>
    </source>
</evidence>
<comment type="similarity">
    <text evidence="1">Belongs to the LysR transcriptional regulatory family.</text>
</comment>
<dbReference type="InterPro" id="IPR000847">
    <property type="entry name" value="LysR_HTH_N"/>
</dbReference>
<dbReference type="Gene3D" id="3.40.190.10">
    <property type="entry name" value="Periplasmic binding protein-like II"/>
    <property type="match status" value="2"/>
</dbReference>
<dbReference type="SUPFAM" id="SSF46785">
    <property type="entry name" value="Winged helix' DNA-binding domain"/>
    <property type="match status" value="1"/>
</dbReference>
<keyword evidence="3" id="KW-0238">DNA-binding</keyword>
<dbReference type="PROSITE" id="PS50931">
    <property type="entry name" value="HTH_LYSR"/>
    <property type="match status" value="1"/>
</dbReference>
<feature type="domain" description="HTH lysR-type" evidence="5">
    <location>
        <begin position="1"/>
        <end position="58"/>
    </location>
</feature>
<evidence type="ECO:0000256" key="3">
    <source>
        <dbReference type="ARBA" id="ARBA00023125"/>
    </source>
</evidence>
<dbReference type="GO" id="GO:0032993">
    <property type="term" value="C:protein-DNA complex"/>
    <property type="evidence" value="ECO:0007669"/>
    <property type="project" value="TreeGrafter"/>
</dbReference>
<sequence>MIDPRLQTLRVLAETGTVTATAESLHLTPSTVSQQLRRLSAELNVRLLEPQGRRVRLTPAARTLIDHADTLHAQWERAVADLAPHRDNGPGELRVTSVATALGTLVVPAMDRLLSWHPGMTYYLGEDPEADRFRMLLTRERDIAVVIPAPGTPPSDDERFEQHLLLQEPQDLLVPQGHRFAGRTSVELHEAATETWLRAGDPRDQHLLLTSACAAAGFSPRVTHNAVDWSAIAALVAGGHGICLLPRLATLPRSDALVRVPLTGDVVPTRRLVGFVRRGGSRTPLVRDGLRALREAAAESGGAHGGAHSGGSGL</sequence>
<evidence type="ECO:0000259" key="5">
    <source>
        <dbReference type="PROSITE" id="PS50931"/>
    </source>
</evidence>
<dbReference type="PANTHER" id="PTHR30346">
    <property type="entry name" value="TRANSCRIPTIONAL DUAL REGULATOR HCAR-RELATED"/>
    <property type="match status" value="1"/>
</dbReference>
<evidence type="ECO:0000313" key="6">
    <source>
        <dbReference type="EMBL" id="WTQ74620.1"/>
    </source>
</evidence>
<protein>
    <submittedName>
        <fullName evidence="6">LysR family transcriptional regulator</fullName>
    </submittedName>
</protein>
<dbReference type="Pfam" id="PF00126">
    <property type="entry name" value="HTH_1"/>
    <property type="match status" value="1"/>
</dbReference>
<dbReference type="PANTHER" id="PTHR30346:SF29">
    <property type="entry name" value="LYSR SUBSTRATE-BINDING"/>
    <property type="match status" value="1"/>
</dbReference>
<evidence type="ECO:0000256" key="1">
    <source>
        <dbReference type="ARBA" id="ARBA00009437"/>
    </source>
</evidence>
<dbReference type="Gene3D" id="1.10.10.10">
    <property type="entry name" value="Winged helix-like DNA-binding domain superfamily/Winged helix DNA-binding domain"/>
    <property type="match status" value="1"/>
</dbReference>
<organism evidence="6">
    <name type="scientific">Streptomyces sp. NBC_00148</name>
    <dbReference type="NCBI Taxonomy" id="2903626"/>
    <lineage>
        <taxon>Bacteria</taxon>
        <taxon>Bacillati</taxon>
        <taxon>Actinomycetota</taxon>
        <taxon>Actinomycetes</taxon>
        <taxon>Kitasatosporales</taxon>
        <taxon>Streptomycetaceae</taxon>
        <taxon>Streptomyces</taxon>
    </lineage>
</organism>
<dbReference type="AlphaFoldDB" id="A0AAU1LTR9"/>
<keyword evidence="4" id="KW-0804">Transcription</keyword>
<reference evidence="6" key="1">
    <citation type="submission" date="2022-10" db="EMBL/GenBank/DDBJ databases">
        <title>The complete genomes of actinobacterial strains from the NBC collection.</title>
        <authorList>
            <person name="Joergensen T.S."/>
            <person name="Alvarez Arevalo M."/>
            <person name="Sterndorff E.B."/>
            <person name="Faurdal D."/>
            <person name="Vuksanovic O."/>
            <person name="Mourched A.-S."/>
            <person name="Charusanti P."/>
            <person name="Shaw S."/>
            <person name="Blin K."/>
            <person name="Weber T."/>
        </authorList>
    </citation>
    <scope>NUCLEOTIDE SEQUENCE</scope>
    <source>
        <strain evidence="6">NBC_00148</strain>
    </source>
</reference>
<accession>A0AAU1LTR9</accession>
<proteinExistence type="inferred from homology"/>
<dbReference type="GO" id="GO:0003677">
    <property type="term" value="F:DNA binding"/>
    <property type="evidence" value="ECO:0007669"/>
    <property type="project" value="UniProtKB-KW"/>
</dbReference>
<dbReference type="InterPro" id="IPR036390">
    <property type="entry name" value="WH_DNA-bd_sf"/>
</dbReference>
<evidence type="ECO:0000256" key="2">
    <source>
        <dbReference type="ARBA" id="ARBA00023015"/>
    </source>
</evidence>
<dbReference type="SUPFAM" id="SSF53850">
    <property type="entry name" value="Periplasmic binding protein-like II"/>
    <property type="match status" value="1"/>
</dbReference>
<dbReference type="InterPro" id="IPR036388">
    <property type="entry name" value="WH-like_DNA-bd_sf"/>
</dbReference>
<gene>
    <name evidence="6" type="ORF">OG222_16600</name>
</gene>
<dbReference type="EMBL" id="CP108169">
    <property type="protein sequence ID" value="WTQ74620.1"/>
    <property type="molecule type" value="Genomic_DNA"/>
</dbReference>